<keyword evidence="3" id="KW-0804">Transcription</keyword>
<comment type="caution">
    <text evidence="6">The sequence shown here is derived from an EMBL/GenBank/DDBJ whole genome shotgun (WGS) entry which is preliminary data.</text>
</comment>
<name>A0A9W6UQH2_9ACTN</name>
<feature type="domain" description="HTH tetR-type" evidence="5">
    <location>
        <begin position="6"/>
        <end position="66"/>
    </location>
</feature>
<dbReference type="Proteomes" id="UP001165143">
    <property type="component" value="Unassembled WGS sequence"/>
</dbReference>
<dbReference type="Pfam" id="PF00440">
    <property type="entry name" value="TetR_N"/>
    <property type="match status" value="1"/>
</dbReference>
<evidence type="ECO:0000256" key="2">
    <source>
        <dbReference type="ARBA" id="ARBA00023125"/>
    </source>
</evidence>
<dbReference type="InterPro" id="IPR009057">
    <property type="entry name" value="Homeodomain-like_sf"/>
</dbReference>
<protein>
    <submittedName>
        <fullName evidence="6">TetR family transcriptional regulator</fullName>
    </submittedName>
</protein>
<keyword evidence="1" id="KW-0805">Transcription regulation</keyword>
<evidence type="ECO:0000259" key="5">
    <source>
        <dbReference type="PROSITE" id="PS50977"/>
    </source>
</evidence>
<sequence length="205" mass="21712">MARWDPNARERLERAALELFVRQGYDRTTVAEIAERAGLAKSTFFRHFADKREVLSGGDTLARLLTDAVAAAPPAAGPRQAAEAALAAVGARAFTAERHETVRERQQVVAANPELTERELLKREALAAALTAALRERGVPDPAAGLTAELTLLALRTALARWAARPGQDFTALALAELTGLCEAAAALRGDPCAPPSPTSANTTP</sequence>
<dbReference type="InterPro" id="IPR050109">
    <property type="entry name" value="HTH-type_TetR-like_transc_reg"/>
</dbReference>
<dbReference type="PANTHER" id="PTHR30055:SF238">
    <property type="entry name" value="MYCOFACTOCIN BIOSYNTHESIS TRANSCRIPTIONAL REGULATOR MFTR-RELATED"/>
    <property type="match status" value="1"/>
</dbReference>
<evidence type="ECO:0000256" key="1">
    <source>
        <dbReference type="ARBA" id="ARBA00023015"/>
    </source>
</evidence>
<dbReference type="AlphaFoldDB" id="A0A9W6UQH2"/>
<keyword evidence="2 4" id="KW-0238">DNA-binding</keyword>
<dbReference type="PRINTS" id="PR00455">
    <property type="entry name" value="HTHTETR"/>
</dbReference>
<dbReference type="PROSITE" id="PS50977">
    <property type="entry name" value="HTH_TETR_2"/>
    <property type="match status" value="1"/>
</dbReference>
<dbReference type="GO" id="GO:0000976">
    <property type="term" value="F:transcription cis-regulatory region binding"/>
    <property type="evidence" value="ECO:0007669"/>
    <property type="project" value="TreeGrafter"/>
</dbReference>
<reference evidence="6" key="1">
    <citation type="submission" date="2023-02" db="EMBL/GenBank/DDBJ databases">
        <title>Kitasatospora phosalacinea NBRC 14362.</title>
        <authorList>
            <person name="Ichikawa N."/>
            <person name="Sato H."/>
            <person name="Tonouchi N."/>
        </authorList>
    </citation>
    <scope>NUCLEOTIDE SEQUENCE</scope>
    <source>
        <strain evidence="6">NBRC 14362</strain>
    </source>
</reference>
<evidence type="ECO:0000313" key="6">
    <source>
        <dbReference type="EMBL" id="GLW57149.1"/>
    </source>
</evidence>
<dbReference type="RefSeq" id="WP_051777089.1">
    <property type="nucleotide sequence ID" value="NZ_BSRX01000034.1"/>
</dbReference>
<dbReference type="GO" id="GO:0003700">
    <property type="term" value="F:DNA-binding transcription factor activity"/>
    <property type="evidence" value="ECO:0007669"/>
    <property type="project" value="TreeGrafter"/>
</dbReference>
<evidence type="ECO:0000313" key="7">
    <source>
        <dbReference type="Proteomes" id="UP001165143"/>
    </source>
</evidence>
<dbReference type="PANTHER" id="PTHR30055">
    <property type="entry name" value="HTH-TYPE TRANSCRIPTIONAL REGULATOR RUTR"/>
    <property type="match status" value="1"/>
</dbReference>
<dbReference type="OrthoDB" id="4746440at2"/>
<evidence type="ECO:0000256" key="3">
    <source>
        <dbReference type="ARBA" id="ARBA00023163"/>
    </source>
</evidence>
<organism evidence="6 7">
    <name type="scientific">Kitasatospora phosalacinea</name>
    <dbReference type="NCBI Taxonomy" id="2065"/>
    <lineage>
        <taxon>Bacteria</taxon>
        <taxon>Bacillati</taxon>
        <taxon>Actinomycetota</taxon>
        <taxon>Actinomycetes</taxon>
        <taxon>Kitasatosporales</taxon>
        <taxon>Streptomycetaceae</taxon>
        <taxon>Kitasatospora</taxon>
    </lineage>
</organism>
<dbReference type="EMBL" id="BSRX01000034">
    <property type="protein sequence ID" value="GLW57149.1"/>
    <property type="molecule type" value="Genomic_DNA"/>
</dbReference>
<dbReference type="SUPFAM" id="SSF46689">
    <property type="entry name" value="Homeodomain-like"/>
    <property type="match status" value="1"/>
</dbReference>
<dbReference type="Gene3D" id="1.10.357.10">
    <property type="entry name" value="Tetracycline Repressor, domain 2"/>
    <property type="match status" value="1"/>
</dbReference>
<feature type="DNA-binding region" description="H-T-H motif" evidence="4">
    <location>
        <begin position="29"/>
        <end position="48"/>
    </location>
</feature>
<accession>A0A9W6UQH2</accession>
<evidence type="ECO:0000256" key="4">
    <source>
        <dbReference type="PROSITE-ProRule" id="PRU00335"/>
    </source>
</evidence>
<dbReference type="InterPro" id="IPR001647">
    <property type="entry name" value="HTH_TetR"/>
</dbReference>
<gene>
    <name evidence="6" type="ORF">Kpho01_51600</name>
</gene>
<proteinExistence type="predicted"/>